<comment type="caution">
    <text evidence="1">The sequence shown here is derived from an EMBL/GenBank/DDBJ whole genome shotgun (WGS) entry which is preliminary data.</text>
</comment>
<evidence type="ECO:0000313" key="2">
    <source>
        <dbReference type="Proteomes" id="UP001057402"/>
    </source>
</evidence>
<name>A0ACB9RMP6_9MYRT</name>
<gene>
    <name evidence="1" type="ORF">MLD38_006515</name>
</gene>
<organism evidence="1 2">
    <name type="scientific">Melastoma candidum</name>
    <dbReference type="NCBI Taxonomy" id="119954"/>
    <lineage>
        <taxon>Eukaryota</taxon>
        <taxon>Viridiplantae</taxon>
        <taxon>Streptophyta</taxon>
        <taxon>Embryophyta</taxon>
        <taxon>Tracheophyta</taxon>
        <taxon>Spermatophyta</taxon>
        <taxon>Magnoliopsida</taxon>
        <taxon>eudicotyledons</taxon>
        <taxon>Gunneridae</taxon>
        <taxon>Pentapetalae</taxon>
        <taxon>rosids</taxon>
        <taxon>malvids</taxon>
        <taxon>Myrtales</taxon>
        <taxon>Melastomataceae</taxon>
        <taxon>Melastomatoideae</taxon>
        <taxon>Melastomateae</taxon>
        <taxon>Melastoma</taxon>
    </lineage>
</organism>
<evidence type="ECO:0000313" key="1">
    <source>
        <dbReference type="EMBL" id="KAI4380310.1"/>
    </source>
</evidence>
<sequence>MPVDGGGGNQRQRIPIENVNGLPCKSRNPFGRSMDDLPTIILHDILSRLSVRMLVRSRRVCKSWLSIIDDPYFRKNLRLEESTILGCSDGDKETGPIMYMIRIEGGELKARPIANFPELVGFRHKCSGGMRSCNGFVLLGRRVRSRIIESAIVNPSTKEVVRVPGSPYQPGLFDNLALGFDPMTKTYKLVQLLVRDTLRNELGAAIFDFKNKCWRYSHGPRQFVSSNGIFKQRTKTAGAYVCGTLNWISSEPNRRSIISFDVGNESFRKLSTPGDMDKRYRRVDLIDVAGSLALCDLSLSFWLVIWVLRDGGSQGWSRQFSIRLDGPLCLTNRILGTYSCHDKVILAGSFWTDRCFVVHDLNNQSFKCCIQNGLPCAVDLYCAPWNLARLCDPAA</sequence>
<protein>
    <submittedName>
        <fullName evidence="1">Uncharacterized protein</fullName>
    </submittedName>
</protein>
<proteinExistence type="predicted"/>
<reference evidence="2" key="1">
    <citation type="journal article" date="2023" name="Front. Plant Sci.">
        <title>Chromosomal-level genome assembly of Melastoma candidum provides insights into trichome evolution.</title>
        <authorList>
            <person name="Zhong Y."/>
            <person name="Wu W."/>
            <person name="Sun C."/>
            <person name="Zou P."/>
            <person name="Liu Y."/>
            <person name="Dai S."/>
            <person name="Zhou R."/>
        </authorList>
    </citation>
    <scope>NUCLEOTIDE SEQUENCE [LARGE SCALE GENOMIC DNA]</scope>
</reference>
<keyword evidence="2" id="KW-1185">Reference proteome</keyword>
<accession>A0ACB9RMP6</accession>
<dbReference type="Proteomes" id="UP001057402">
    <property type="component" value="Chromosome 3"/>
</dbReference>
<dbReference type="EMBL" id="CM042882">
    <property type="protein sequence ID" value="KAI4380310.1"/>
    <property type="molecule type" value="Genomic_DNA"/>
</dbReference>